<proteinExistence type="predicted"/>
<dbReference type="PANTHER" id="PTHR35526">
    <property type="entry name" value="ANTI-SIGMA-F FACTOR RSBW-RELATED"/>
    <property type="match status" value="1"/>
</dbReference>
<keyword evidence="1" id="KW-0418">Kinase</keyword>
<protein>
    <submittedName>
        <fullName evidence="3">ATP-binding protein</fullName>
    </submittedName>
</protein>
<dbReference type="InterPro" id="IPR003594">
    <property type="entry name" value="HATPase_dom"/>
</dbReference>
<dbReference type="GO" id="GO:0005524">
    <property type="term" value="F:ATP binding"/>
    <property type="evidence" value="ECO:0007669"/>
    <property type="project" value="UniProtKB-KW"/>
</dbReference>
<dbReference type="InterPro" id="IPR050267">
    <property type="entry name" value="Anti-sigma-factor_SerPK"/>
</dbReference>
<keyword evidence="4" id="KW-1185">Reference proteome</keyword>
<dbReference type="Pfam" id="PF13581">
    <property type="entry name" value="HATPase_c_2"/>
    <property type="match status" value="1"/>
</dbReference>
<organism evidence="3 4">
    <name type="scientific">Psychromarinibacter sediminicola</name>
    <dbReference type="NCBI Taxonomy" id="3033385"/>
    <lineage>
        <taxon>Bacteria</taxon>
        <taxon>Pseudomonadati</taxon>
        <taxon>Pseudomonadota</taxon>
        <taxon>Alphaproteobacteria</taxon>
        <taxon>Rhodobacterales</taxon>
        <taxon>Paracoccaceae</taxon>
        <taxon>Psychromarinibacter</taxon>
    </lineage>
</organism>
<dbReference type="EMBL" id="JARGYC010000016">
    <property type="protein sequence ID" value="MDF0600672.1"/>
    <property type="molecule type" value="Genomic_DNA"/>
</dbReference>
<evidence type="ECO:0000256" key="1">
    <source>
        <dbReference type="ARBA" id="ARBA00022527"/>
    </source>
</evidence>
<dbReference type="GO" id="GO:0004674">
    <property type="term" value="F:protein serine/threonine kinase activity"/>
    <property type="evidence" value="ECO:0007669"/>
    <property type="project" value="UniProtKB-KW"/>
</dbReference>
<dbReference type="Gene3D" id="3.30.565.10">
    <property type="entry name" value="Histidine kinase-like ATPase, C-terminal domain"/>
    <property type="match status" value="1"/>
</dbReference>
<feature type="domain" description="Histidine kinase/HSP90-like ATPase" evidence="2">
    <location>
        <begin position="29"/>
        <end position="152"/>
    </location>
</feature>
<dbReference type="AlphaFoldDB" id="A0AAE3NRC9"/>
<dbReference type="Proteomes" id="UP001220964">
    <property type="component" value="Unassembled WGS sequence"/>
</dbReference>
<gene>
    <name evidence="3" type="ORF">P1J78_08020</name>
</gene>
<evidence type="ECO:0000259" key="2">
    <source>
        <dbReference type="Pfam" id="PF13581"/>
    </source>
</evidence>
<keyword evidence="3" id="KW-0067">ATP-binding</keyword>
<dbReference type="InterPro" id="IPR036890">
    <property type="entry name" value="HATPase_C_sf"/>
</dbReference>
<evidence type="ECO:0000313" key="3">
    <source>
        <dbReference type="EMBL" id="MDF0600672.1"/>
    </source>
</evidence>
<comment type="caution">
    <text evidence="3">The sequence shown here is derived from an EMBL/GenBank/DDBJ whole genome shotgun (WGS) entry which is preliminary data.</text>
</comment>
<dbReference type="RefSeq" id="WP_275566816.1">
    <property type="nucleotide sequence ID" value="NZ_JARGYC010000016.1"/>
</dbReference>
<dbReference type="SUPFAM" id="SSF55874">
    <property type="entry name" value="ATPase domain of HSP90 chaperone/DNA topoisomerase II/histidine kinase"/>
    <property type="match status" value="1"/>
</dbReference>
<accession>A0AAE3NRC9</accession>
<reference evidence="3" key="1">
    <citation type="submission" date="2023-03" db="EMBL/GenBank/DDBJ databases">
        <title>Multiphase analysis and comparison of six strains from genera Psychromarinibacter, Lutimaribacter, and Maritimibacter, including a novel species: Psychromarinibacter sediminicola sp. nov.</title>
        <authorList>
            <person name="Wang Y.-H."/>
            <person name="Ye M.-Q."/>
            <person name="Du Z.-J."/>
        </authorList>
    </citation>
    <scope>NUCLEOTIDE SEQUENCE</scope>
    <source>
        <strain evidence="3">C21-152</strain>
    </source>
</reference>
<evidence type="ECO:0000313" key="4">
    <source>
        <dbReference type="Proteomes" id="UP001220964"/>
    </source>
</evidence>
<dbReference type="CDD" id="cd16936">
    <property type="entry name" value="HATPase_RsbW-like"/>
    <property type="match status" value="1"/>
</dbReference>
<dbReference type="PANTHER" id="PTHR35526:SF3">
    <property type="entry name" value="ANTI-SIGMA-F FACTOR RSBW"/>
    <property type="match status" value="1"/>
</dbReference>
<sequence>MPPEAEASTCGDTRPGPRLRRTRLKPCARDVRRILADLCADWRGQGVPDALIDRAELVLAEALNNVVEHAQRDRPDGTIELHSETRDDGLDLWLFDDGAPMPGDTVPQGDLPDTASRAARTPEGGFGWYLIRSLADDLTYARLPGGNLLRMRLREPGR</sequence>
<name>A0AAE3NRC9_9RHOB</name>
<keyword evidence="1" id="KW-0808">Transferase</keyword>
<keyword evidence="3" id="KW-0547">Nucleotide-binding</keyword>
<keyword evidence="1" id="KW-0723">Serine/threonine-protein kinase</keyword>